<dbReference type="PANTHER" id="PTHR10426:SF88">
    <property type="entry name" value="ADIPOCYTE PLASMA MEMBRANE-ASSOCIATED PROTEIN HEMOMUCIN-RELATED"/>
    <property type="match status" value="1"/>
</dbReference>
<evidence type="ECO:0000256" key="2">
    <source>
        <dbReference type="ARBA" id="ARBA00022553"/>
    </source>
</evidence>
<comment type="caution">
    <text evidence="5">The sequence shown here is derived from an EMBL/GenBank/DDBJ whole genome shotgun (WGS) entry which is preliminary data.</text>
</comment>
<keyword evidence="2" id="KW-0597">Phosphoprotein</keyword>
<dbReference type="RefSeq" id="WP_269906873.1">
    <property type="nucleotide sequence ID" value="NZ_JAPFQA010000009.1"/>
</dbReference>
<dbReference type="EMBL" id="JAPFQA010000009">
    <property type="protein sequence ID" value="MCZ8546515.1"/>
    <property type="molecule type" value="Genomic_DNA"/>
</dbReference>
<dbReference type="InterPro" id="IPR018119">
    <property type="entry name" value="Strictosidine_synth_cons-reg"/>
</dbReference>
<dbReference type="SUPFAM" id="SSF63829">
    <property type="entry name" value="Calcium-dependent phosphotriesterase"/>
    <property type="match status" value="1"/>
</dbReference>
<evidence type="ECO:0000313" key="6">
    <source>
        <dbReference type="Proteomes" id="UP001152178"/>
    </source>
</evidence>
<dbReference type="Pfam" id="PF03088">
    <property type="entry name" value="Str_synth"/>
    <property type="match status" value="1"/>
</dbReference>
<feature type="domain" description="Strictosidine synthase conserved region" evidence="4">
    <location>
        <begin position="136"/>
        <end position="213"/>
    </location>
</feature>
<gene>
    <name evidence="5" type="ORF">OOJ09_20195</name>
</gene>
<evidence type="ECO:0000259" key="4">
    <source>
        <dbReference type="Pfam" id="PF03088"/>
    </source>
</evidence>
<comment type="similarity">
    <text evidence="1">Belongs to the strictosidine synthase family.</text>
</comment>
<accession>A0ABT4QY92</accession>
<dbReference type="InterPro" id="IPR011042">
    <property type="entry name" value="6-blade_b-propeller_TolB-like"/>
</dbReference>
<proteinExistence type="inferred from homology"/>
<evidence type="ECO:0000256" key="3">
    <source>
        <dbReference type="ARBA" id="ARBA00023180"/>
    </source>
</evidence>
<keyword evidence="6" id="KW-1185">Reference proteome</keyword>
<sequence length="370" mass="39803">MSSVVVDILKELLFRNRDRRANPVLDGPMRPNSGLDECPVLSNALREPDDIAFAADGRAYVTAGRTVFRFENSDFSNPLAVAEFDGLATGIASHPKGGVVVCIAGQGIAFLGGPDEGRMLRIEGQHGLRCPTAIVAGAQGDLYVCDGSRDNTPDRWAFDLMEKRRSGRVLRIDGDTGQVEVIAEQLAYPNGICFSLDGQALVVTEAWTHGVSRLPLRAGGRGSAQAMMQNLPGYPARIATHGSGYCLTMFALRTQLVDFVLTEDAYRRKMIERIDPAFWIAPALRSEGHYLEPVQGGGLKKHGSLKAWAPPRSYGLVVFLDDEFEPEASLHSRVGGARHGITGVATEGGSVFVTSKGNGKIIQVTAGPKQ</sequence>
<evidence type="ECO:0000256" key="1">
    <source>
        <dbReference type="ARBA" id="ARBA00009191"/>
    </source>
</evidence>
<protein>
    <submittedName>
        <fullName evidence="5">SMP-30/gluconolactonase/LRE family protein</fullName>
    </submittedName>
</protein>
<dbReference type="Gene3D" id="2.120.10.30">
    <property type="entry name" value="TolB, C-terminal domain"/>
    <property type="match status" value="1"/>
</dbReference>
<dbReference type="PANTHER" id="PTHR10426">
    <property type="entry name" value="STRICTOSIDINE SYNTHASE-RELATED"/>
    <property type="match status" value="1"/>
</dbReference>
<reference evidence="5" key="1">
    <citation type="submission" date="2022-11" db="EMBL/GenBank/DDBJ databases">
        <authorList>
            <person name="Coimbra C."/>
        </authorList>
    </citation>
    <scope>NUCLEOTIDE SEQUENCE</scope>
    <source>
        <strain evidence="5">Jales19</strain>
    </source>
</reference>
<organism evidence="5 6">
    <name type="scientific">Mesorhizobium qingshengii</name>
    <dbReference type="NCBI Taxonomy" id="1165689"/>
    <lineage>
        <taxon>Bacteria</taxon>
        <taxon>Pseudomonadati</taxon>
        <taxon>Pseudomonadota</taxon>
        <taxon>Alphaproteobacteria</taxon>
        <taxon>Hyphomicrobiales</taxon>
        <taxon>Phyllobacteriaceae</taxon>
        <taxon>Mesorhizobium</taxon>
    </lineage>
</organism>
<keyword evidence="3" id="KW-0325">Glycoprotein</keyword>
<name>A0ABT4QY92_9HYPH</name>
<dbReference type="Proteomes" id="UP001152178">
    <property type="component" value="Unassembled WGS sequence"/>
</dbReference>
<evidence type="ECO:0000313" key="5">
    <source>
        <dbReference type="EMBL" id="MCZ8546515.1"/>
    </source>
</evidence>